<evidence type="ECO:0000313" key="1">
    <source>
        <dbReference type="EMBL" id="SDE68703.1"/>
    </source>
</evidence>
<dbReference type="EMBL" id="FMZW01000032">
    <property type="protein sequence ID" value="SDE68703.1"/>
    <property type="molecule type" value="Genomic_DNA"/>
</dbReference>
<proteinExistence type="predicted"/>
<dbReference type="AlphaFoldDB" id="A0A1G7EYD9"/>
<evidence type="ECO:0000313" key="2">
    <source>
        <dbReference type="Proteomes" id="UP000199245"/>
    </source>
</evidence>
<sequence length="251" mass="26900">MHPRSVNTVKKVEFRTWSIRMRRLLLGTIVIILLAAAVAGLTRRLCERSGSDIDINRGDGRRCWEFVNVGDVVRASSFAMKCPGATGGPLGGEIGFRWQIANSVFGIAVNGSCANPEDAHANLVLPSLQDKRQIVTGSPVKDPLGYTWNDVLVHINGAAAVARNKYQLCELATPLPLVNGSESQWDGAARVEDLRSPFLPTKPSVLSTIACSWVLRSLVVAQPQSQAFPKGGPGEAAAVGQDINIGLVHVN</sequence>
<reference evidence="1 2" key="1">
    <citation type="submission" date="2016-10" db="EMBL/GenBank/DDBJ databases">
        <authorList>
            <person name="de Groot N.N."/>
        </authorList>
    </citation>
    <scope>NUCLEOTIDE SEQUENCE [LARGE SCALE GENOMIC DNA]</scope>
    <source>
        <strain evidence="1 2">R5</strain>
    </source>
</reference>
<name>A0A1G7EYD9_9BRAD</name>
<accession>A0A1G7EYD9</accession>
<dbReference type="PANTHER" id="PTHR34001:SF3">
    <property type="entry name" value="BLL7405 PROTEIN"/>
    <property type="match status" value="1"/>
</dbReference>
<dbReference type="InterPro" id="IPR051692">
    <property type="entry name" value="OMP-like"/>
</dbReference>
<dbReference type="Proteomes" id="UP000199245">
    <property type="component" value="Unassembled WGS sequence"/>
</dbReference>
<protein>
    <submittedName>
        <fullName evidence="1">Outer membrane immunogenic protein</fullName>
    </submittedName>
</protein>
<organism evidence="1 2">
    <name type="scientific">Bradyrhizobium brasilense</name>
    <dbReference type="NCBI Taxonomy" id="1419277"/>
    <lineage>
        <taxon>Bacteria</taxon>
        <taxon>Pseudomonadati</taxon>
        <taxon>Pseudomonadota</taxon>
        <taxon>Alphaproteobacteria</taxon>
        <taxon>Hyphomicrobiales</taxon>
        <taxon>Nitrobacteraceae</taxon>
        <taxon>Bradyrhizobium</taxon>
    </lineage>
</organism>
<dbReference type="PANTHER" id="PTHR34001">
    <property type="entry name" value="BLL7405 PROTEIN"/>
    <property type="match status" value="1"/>
</dbReference>
<gene>
    <name evidence="1" type="ORF">SAMN05216337_10323</name>
</gene>